<proteinExistence type="predicted"/>
<gene>
    <name evidence="2" type="ORF">SMUL_0424</name>
</gene>
<sequence>MSITKYAYGIFLLIAALLVSVIDTSWKGTVLCWFLVMIGILSCFIGKYSKSFWLKSWFNRYF</sequence>
<evidence type="ECO:0000313" key="3">
    <source>
        <dbReference type="Proteomes" id="UP000019322"/>
    </source>
</evidence>
<keyword evidence="1" id="KW-0472">Membrane</keyword>
<name>A0AA86AJ68_SULMK</name>
<feature type="transmembrane region" description="Helical" evidence="1">
    <location>
        <begin position="30"/>
        <end position="49"/>
    </location>
</feature>
<evidence type="ECO:0000313" key="2">
    <source>
        <dbReference type="EMBL" id="AHJ11705.1"/>
    </source>
</evidence>
<keyword evidence="1" id="KW-1133">Transmembrane helix</keyword>
<reference evidence="2 3" key="1">
    <citation type="journal article" date="2014" name="Environ. Microbiol.">
        <title>Insights into organohalide respiration and the versatile catabolism of Sulfurospirillum multivorans gained from comparative genomics and physiological studies.</title>
        <authorList>
            <person name="Goris T."/>
            <person name="Schubert T."/>
            <person name="Gadkari J."/>
            <person name="Wubet T."/>
            <person name="Tarkka M."/>
            <person name="Buscot F."/>
            <person name="Adrian L."/>
            <person name="Diekert G."/>
        </authorList>
    </citation>
    <scope>NUCLEOTIDE SEQUENCE [LARGE SCALE GENOMIC DNA]</scope>
    <source>
        <strain evidence="3">DM 12446 / JCM 15788 / NBRC 109480</strain>
    </source>
</reference>
<dbReference type="KEGG" id="smul:SMUL_0424"/>
<protein>
    <submittedName>
        <fullName evidence="2">Uncharacterized protein</fullName>
    </submittedName>
</protein>
<dbReference type="Proteomes" id="UP000019322">
    <property type="component" value="Chromosome"/>
</dbReference>
<keyword evidence="1" id="KW-0812">Transmembrane</keyword>
<accession>A0AA86AJ68</accession>
<feature type="transmembrane region" description="Helical" evidence="1">
    <location>
        <begin position="6"/>
        <end position="23"/>
    </location>
</feature>
<dbReference type="RefSeq" id="WP_025343619.1">
    <property type="nucleotide sequence ID" value="NZ_CP007201.1"/>
</dbReference>
<dbReference type="AlphaFoldDB" id="A0AA86AJ68"/>
<dbReference type="EMBL" id="CP007201">
    <property type="protein sequence ID" value="AHJ11705.1"/>
    <property type="molecule type" value="Genomic_DNA"/>
</dbReference>
<evidence type="ECO:0000256" key="1">
    <source>
        <dbReference type="SAM" id="Phobius"/>
    </source>
</evidence>
<organism evidence="2 3">
    <name type="scientific">Sulfurospirillum multivorans (strain DM 12446 / JCM 15788 / NBRC 109480)</name>
    <dbReference type="NCBI Taxonomy" id="1150621"/>
    <lineage>
        <taxon>Bacteria</taxon>
        <taxon>Pseudomonadati</taxon>
        <taxon>Campylobacterota</taxon>
        <taxon>Epsilonproteobacteria</taxon>
        <taxon>Campylobacterales</taxon>
        <taxon>Sulfurospirillaceae</taxon>
        <taxon>Sulfurospirillum</taxon>
    </lineage>
</organism>